<proteinExistence type="predicted"/>
<keyword evidence="3" id="KW-1185">Reference proteome</keyword>
<evidence type="ECO:0000313" key="2">
    <source>
        <dbReference type="EMBL" id="GJT85862.1"/>
    </source>
</evidence>
<gene>
    <name evidence="2" type="ORF">Tco_1067579</name>
</gene>
<dbReference type="EMBL" id="BQNB010019490">
    <property type="protein sequence ID" value="GJT85862.1"/>
    <property type="molecule type" value="Genomic_DNA"/>
</dbReference>
<feature type="region of interest" description="Disordered" evidence="1">
    <location>
        <begin position="1"/>
        <end position="79"/>
    </location>
</feature>
<organism evidence="2 3">
    <name type="scientific">Tanacetum coccineum</name>
    <dbReference type="NCBI Taxonomy" id="301880"/>
    <lineage>
        <taxon>Eukaryota</taxon>
        <taxon>Viridiplantae</taxon>
        <taxon>Streptophyta</taxon>
        <taxon>Embryophyta</taxon>
        <taxon>Tracheophyta</taxon>
        <taxon>Spermatophyta</taxon>
        <taxon>Magnoliopsida</taxon>
        <taxon>eudicotyledons</taxon>
        <taxon>Gunneridae</taxon>
        <taxon>Pentapetalae</taxon>
        <taxon>asterids</taxon>
        <taxon>campanulids</taxon>
        <taxon>Asterales</taxon>
        <taxon>Asteraceae</taxon>
        <taxon>Asteroideae</taxon>
        <taxon>Anthemideae</taxon>
        <taxon>Anthemidinae</taxon>
        <taxon>Tanacetum</taxon>
    </lineage>
</organism>
<reference evidence="2" key="1">
    <citation type="journal article" date="2022" name="Int. J. Mol. Sci.">
        <title>Draft Genome of Tanacetum Coccineum: Genomic Comparison of Closely Related Tanacetum-Family Plants.</title>
        <authorList>
            <person name="Yamashiro T."/>
            <person name="Shiraishi A."/>
            <person name="Nakayama K."/>
            <person name="Satake H."/>
        </authorList>
    </citation>
    <scope>NUCLEOTIDE SEQUENCE</scope>
</reference>
<feature type="compositionally biased region" description="Pro residues" evidence="1">
    <location>
        <begin position="16"/>
        <end position="31"/>
    </location>
</feature>
<name>A0ABQ5HDB4_9ASTR</name>
<sequence>MSASMEARIAEHAAAPTPPLPVASSPLPLPSPLTTSPTDAGAPLGYRAAGIRMRAADASPPLSLPPTSPRTDVPEAEMPPRKRACLTTPAPGYEIGESSAAGAARQPGPTPAVDTWDEIVEAMMEIAPTTLEGVDQRVTELDTTVRQRTEEFEIRFEEAHDDRAYLGALVNTLYRDRLQHRRTALAMDREAVYARIAWTSSEERSAAIEAHVRTLEAQVATLIAQTTSLQTQLTTALGRIATLEARDPEPQDGPAEAGSSS</sequence>
<comment type="caution">
    <text evidence="2">The sequence shown here is derived from an EMBL/GenBank/DDBJ whole genome shotgun (WGS) entry which is preliminary data.</text>
</comment>
<accession>A0ABQ5HDB4</accession>
<reference evidence="2" key="2">
    <citation type="submission" date="2022-01" db="EMBL/GenBank/DDBJ databases">
        <authorList>
            <person name="Yamashiro T."/>
            <person name="Shiraishi A."/>
            <person name="Satake H."/>
            <person name="Nakayama K."/>
        </authorList>
    </citation>
    <scope>NUCLEOTIDE SEQUENCE</scope>
</reference>
<evidence type="ECO:0000313" key="3">
    <source>
        <dbReference type="Proteomes" id="UP001151760"/>
    </source>
</evidence>
<evidence type="ECO:0000256" key="1">
    <source>
        <dbReference type="SAM" id="MobiDB-lite"/>
    </source>
</evidence>
<dbReference type="Proteomes" id="UP001151760">
    <property type="component" value="Unassembled WGS sequence"/>
</dbReference>
<protein>
    <submittedName>
        <fullName evidence="2">Uncharacterized protein</fullName>
    </submittedName>
</protein>